<dbReference type="RefSeq" id="WP_353633323.1">
    <property type="nucleotide sequence ID" value="NZ_CP159203.1"/>
</dbReference>
<gene>
    <name evidence="5" type="ORF">ABSL23_00965</name>
</gene>
<evidence type="ECO:0000259" key="4">
    <source>
        <dbReference type="Pfam" id="PF03328"/>
    </source>
</evidence>
<accession>A0AAU8C8N7</accession>
<evidence type="ECO:0000256" key="2">
    <source>
        <dbReference type="ARBA" id="ARBA00022723"/>
    </source>
</evidence>
<dbReference type="GeneID" id="91107677"/>
<organism evidence="5">
    <name type="scientific">Halobacterium sp. NMX12-1</name>
    <dbReference type="NCBI Taxonomy" id="3166650"/>
    <lineage>
        <taxon>Archaea</taxon>
        <taxon>Methanobacteriati</taxon>
        <taxon>Methanobacteriota</taxon>
        <taxon>Stenosarchaea group</taxon>
        <taxon>Halobacteria</taxon>
        <taxon>Halobacteriales</taxon>
        <taxon>Halobacteriaceae</taxon>
        <taxon>Halobacterium</taxon>
    </lineage>
</organism>
<keyword evidence="5" id="KW-0456">Lyase</keyword>
<sequence>MVQRSLLYCPGDEPEMMRKAVNSGADAVIFDLEDAVAPAAREEARQAVRETINTLDDTTSSISVRINSVNRDGLRDVNAVLRDGESLPDSVVLPKVDSAETVATLTSHLADLGAASVDVIPLIETAAGLVAAEEIAAAPSVVAIAYGDQDYTADIGATVTDAKTESLYARQRVVAAAGAANVDALDTVYTDIDDTDGLREQTETVIEFGFDGKLAIHPDQVDVINDAFTPAPDEVEWAEKVIAGKERADEADSGVFTVEGQMIDPPLVDRARTILDRADAAGVR</sequence>
<evidence type="ECO:0000256" key="1">
    <source>
        <dbReference type="ARBA" id="ARBA00001946"/>
    </source>
</evidence>
<dbReference type="Pfam" id="PF03328">
    <property type="entry name" value="HpcH_HpaI"/>
    <property type="match status" value="1"/>
</dbReference>
<geneLocation type="plasmid" evidence="5">
    <name>pNMX12-1_234</name>
</geneLocation>
<keyword evidence="2" id="KW-0479">Metal-binding</keyword>
<feature type="domain" description="HpcH/HpaI aldolase/citrate lyase" evidence="4">
    <location>
        <begin position="4"/>
        <end position="218"/>
    </location>
</feature>
<dbReference type="GO" id="GO:0016829">
    <property type="term" value="F:lyase activity"/>
    <property type="evidence" value="ECO:0007669"/>
    <property type="project" value="UniProtKB-KW"/>
</dbReference>
<evidence type="ECO:0000313" key="5">
    <source>
        <dbReference type="EMBL" id="XCF15208.1"/>
    </source>
</evidence>
<dbReference type="InterPro" id="IPR015813">
    <property type="entry name" value="Pyrv/PenolPyrv_kinase-like_dom"/>
</dbReference>
<keyword evidence="3" id="KW-0460">Magnesium</keyword>
<dbReference type="AlphaFoldDB" id="A0AAU8C8N7"/>
<dbReference type="GO" id="GO:0000287">
    <property type="term" value="F:magnesium ion binding"/>
    <property type="evidence" value="ECO:0007669"/>
    <property type="project" value="TreeGrafter"/>
</dbReference>
<dbReference type="InterPro" id="IPR011206">
    <property type="entry name" value="Citrate_lyase_beta/mcl1/mcl2"/>
</dbReference>
<dbReference type="InterPro" id="IPR005000">
    <property type="entry name" value="Aldolase/citrate-lyase_domain"/>
</dbReference>
<dbReference type="GO" id="GO:0006107">
    <property type="term" value="P:oxaloacetate metabolic process"/>
    <property type="evidence" value="ECO:0007669"/>
    <property type="project" value="TreeGrafter"/>
</dbReference>
<evidence type="ECO:0000256" key="3">
    <source>
        <dbReference type="ARBA" id="ARBA00022842"/>
    </source>
</evidence>
<protein>
    <submittedName>
        <fullName evidence="5">CoA ester lyase</fullName>
    </submittedName>
</protein>
<dbReference type="PIRSF" id="PIRSF015582">
    <property type="entry name" value="Cit_lyase_B"/>
    <property type="match status" value="1"/>
</dbReference>
<name>A0AAU8C8N7_9EURY</name>
<dbReference type="SUPFAM" id="SSF51621">
    <property type="entry name" value="Phosphoenolpyruvate/pyruvate domain"/>
    <property type="match status" value="1"/>
</dbReference>
<comment type="cofactor">
    <cofactor evidence="1">
        <name>Mg(2+)</name>
        <dbReference type="ChEBI" id="CHEBI:18420"/>
    </cofactor>
</comment>
<dbReference type="KEGG" id="hanx:ABSL23_00965"/>
<reference evidence="5" key="1">
    <citation type="submission" date="2024-06" db="EMBL/GenBank/DDBJ databases">
        <title>Genome Sequence of an extremely halophilic archaeon isolated from Permian era halite, Salado Formation, Carlsbad, New Mexico: Halobacterium sp. strain NMX12-1.</title>
        <authorList>
            <person name="Sotoa L."/>
            <person name="DasSarma P."/>
            <person name="Anton B.P."/>
            <person name="Vincze T."/>
            <person name="Verma I."/>
            <person name="Eralp B."/>
            <person name="Powers D.W."/>
            <person name="Dozier B.L."/>
            <person name="Roberts R.J."/>
            <person name="DasSarma S."/>
        </authorList>
    </citation>
    <scope>NUCLEOTIDE SEQUENCE</scope>
    <source>
        <strain evidence="5">NMX12-1</strain>
        <plasmid evidence="5">pNMX12-1_234</plasmid>
    </source>
</reference>
<dbReference type="PANTHER" id="PTHR32308">
    <property type="entry name" value="LYASE BETA SUBUNIT, PUTATIVE (AFU_ORTHOLOGUE AFUA_4G13030)-RELATED"/>
    <property type="match status" value="1"/>
</dbReference>
<keyword evidence="5" id="KW-0614">Plasmid</keyword>
<proteinExistence type="predicted"/>
<dbReference type="PANTHER" id="PTHR32308:SF0">
    <property type="entry name" value="HPCH_HPAI ALDOLASE_CITRATE LYASE DOMAIN-CONTAINING PROTEIN"/>
    <property type="match status" value="1"/>
</dbReference>
<dbReference type="InterPro" id="IPR040442">
    <property type="entry name" value="Pyrv_kinase-like_dom_sf"/>
</dbReference>
<dbReference type="EMBL" id="CP159203">
    <property type="protein sequence ID" value="XCF15208.1"/>
    <property type="molecule type" value="Genomic_DNA"/>
</dbReference>
<dbReference type="Gene3D" id="3.20.20.60">
    <property type="entry name" value="Phosphoenolpyruvate-binding domains"/>
    <property type="match status" value="1"/>
</dbReference>